<keyword evidence="7" id="KW-0808">Transferase</keyword>
<dbReference type="SUPFAM" id="SSF53383">
    <property type="entry name" value="PLP-dependent transferases"/>
    <property type="match status" value="1"/>
</dbReference>
<evidence type="ECO:0000313" key="7">
    <source>
        <dbReference type="EMBL" id="PPC76801.1"/>
    </source>
</evidence>
<keyword evidence="7" id="KW-0032">Aminotransferase</keyword>
<accession>A0A2S5KPR6</accession>
<sequence length="381" mass="42441">MHRFDKPVNRQGTFSSKWDKYHGSDVLPMWVADTDFVVPGAIIDALKQRVDHGVFGYTQPPTTLTALIVERMQRLYDWQIDPAWIVYLPGLVPGLHLACRSLVGPGGNVLSPSPIYPPFVTAPLLSERQLTKVPMQLQEQRWVLDFAQLETALQQAGPGALLLFCNPHNPGGTVYTHEELLQLGDICERYDGYICSDEIHCDLLLEPGLQHIPLASLNDTIARRTITLMAPSKTFNIAGLGCSFAIISDDALRQKFNRARKGIVPDVSLLAYTAAEAAYQDGDDWLHSQLGYLRKNRDYCVERINAIPGLTLQPIEATYLAWIDASGLGVENPQQFFEQHGVGMSPGADFGNKQFVRLNFGCTMHVLKQALDRIEQAVSQR</sequence>
<name>A0A2S5KPR6_9PROT</name>
<dbReference type="InterPro" id="IPR027619">
    <property type="entry name" value="C-S_lyase_PatB-like"/>
</dbReference>
<dbReference type="PANTHER" id="PTHR43525">
    <property type="entry name" value="PROTEIN MALY"/>
    <property type="match status" value="1"/>
</dbReference>
<evidence type="ECO:0000256" key="3">
    <source>
        <dbReference type="ARBA" id="ARBA00022898"/>
    </source>
</evidence>
<evidence type="ECO:0000256" key="2">
    <source>
        <dbReference type="ARBA" id="ARBA00012224"/>
    </source>
</evidence>
<feature type="domain" description="Aminotransferase class I/classII large" evidence="6">
    <location>
        <begin position="38"/>
        <end position="374"/>
    </location>
</feature>
<dbReference type="CDD" id="cd00609">
    <property type="entry name" value="AAT_like"/>
    <property type="match status" value="1"/>
</dbReference>
<keyword evidence="4" id="KW-0456">Lyase</keyword>
<reference evidence="7 8" key="1">
    <citation type="submission" date="2018-02" db="EMBL/GenBank/DDBJ databases">
        <title>novel marine gammaproteobacteria from coastal saline agro ecosystem.</title>
        <authorList>
            <person name="Krishnan R."/>
            <person name="Ramesh Kumar N."/>
        </authorList>
    </citation>
    <scope>NUCLEOTIDE SEQUENCE [LARGE SCALE GENOMIC DNA]</scope>
    <source>
        <strain evidence="7 8">228</strain>
    </source>
</reference>
<comment type="caution">
    <text evidence="7">The sequence shown here is derived from an EMBL/GenBank/DDBJ whole genome shotgun (WGS) entry which is preliminary data.</text>
</comment>
<evidence type="ECO:0000256" key="5">
    <source>
        <dbReference type="ARBA" id="ARBA00037974"/>
    </source>
</evidence>
<dbReference type="GO" id="GO:0030170">
    <property type="term" value="F:pyridoxal phosphate binding"/>
    <property type="evidence" value="ECO:0007669"/>
    <property type="project" value="InterPro"/>
</dbReference>
<dbReference type="InterPro" id="IPR051798">
    <property type="entry name" value="Class-II_PLP-Dep_Aminotrans"/>
</dbReference>
<dbReference type="Proteomes" id="UP000238196">
    <property type="component" value="Unassembled WGS sequence"/>
</dbReference>
<dbReference type="Gene3D" id="3.40.640.10">
    <property type="entry name" value="Type I PLP-dependent aspartate aminotransferase-like (Major domain)"/>
    <property type="match status" value="1"/>
</dbReference>
<dbReference type="EC" id="4.4.1.13" evidence="2"/>
<evidence type="ECO:0000259" key="6">
    <source>
        <dbReference type="Pfam" id="PF00155"/>
    </source>
</evidence>
<organism evidence="7 8">
    <name type="scientific">Proteobacteria bacterium 228</name>
    <dbReference type="NCBI Taxonomy" id="2083153"/>
    <lineage>
        <taxon>Bacteria</taxon>
        <taxon>Pseudomonadati</taxon>
        <taxon>Pseudomonadota</taxon>
    </lineage>
</organism>
<dbReference type="GO" id="GO:0047804">
    <property type="term" value="F:cysteine-S-conjugate beta-lyase activity"/>
    <property type="evidence" value="ECO:0007669"/>
    <property type="project" value="UniProtKB-EC"/>
</dbReference>
<comment type="similarity">
    <text evidence="5">Belongs to the class-II pyridoxal-phosphate-dependent aminotransferase family. MalY/PatB cystathionine beta-lyase subfamily.</text>
</comment>
<protein>
    <recommendedName>
        <fullName evidence="2">cysteine-S-conjugate beta-lyase</fullName>
        <ecNumber evidence="2">4.4.1.13</ecNumber>
    </recommendedName>
</protein>
<dbReference type="AlphaFoldDB" id="A0A2S5KPR6"/>
<keyword evidence="3" id="KW-0663">Pyridoxal phosphate</keyword>
<evidence type="ECO:0000256" key="4">
    <source>
        <dbReference type="ARBA" id="ARBA00023239"/>
    </source>
</evidence>
<proteinExistence type="inferred from homology"/>
<dbReference type="InterPro" id="IPR015422">
    <property type="entry name" value="PyrdxlP-dep_Trfase_small"/>
</dbReference>
<dbReference type="PANTHER" id="PTHR43525:SF1">
    <property type="entry name" value="PROTEIN MALY"/>
    <property type="match status" value="1"/>
</dbReference>
<comment type="cofactor">
    <cofactor evidence="1">
        <name>pyridoxal 5'-phosphate</name>
        <dbReference type="ChEBI" id="CHEBI:597326"/>
    </cofactor>
</comment>
<dbReference type="EMBL" id="PRLP01000040">
    <property type="protein sequence ID" value="PPC76801.1"/>
    <property type="molecule type" value="Genomic_DNA"/>
</dbReference>
<gene>
    <name evidence="7" type="ORF">C4K68_13255</name>
</gene>
<dbReference type="InterPro" id="IPR015421">
    <property type="entry name" value="PyrdxlP-dep_Trfase_major"/>
</dbReference>
<dbReference type="Pfam" id="PF00155">
    <property type="entry name" value="Aminotran_1_2"/>
    <property type="match status" value="1"/>
</dbReference>
<dbReference type="InterPro" id="IPR004839">
    <property type="entry name" value="Aminotransferase_I/II_large"/>
</dbReference>
<dbReference type="InterPro" id="IPR015424">
    <property type="entry name" value="PyrdxlP-dep_Trfase"/>
</dbReference>
<evidence type="ECO:0000313" key="8">
    <source>
        <dbReference type="Proteomes" id="UP000238196"/>
    </source>
</evidence>
<dbReference type="NCBIfam" id="TIGR04350">
    <property type="entry name" value="C_S_lyase_PatB"/>
    <property type="match status" value="1"/>
</dbReference>
<dbReference type="OrthoDB" id="9803354at2"/>
<evidence type="ECO:0000256" key="1">
    <source>
        <dbReference type="ARBA" id="ARBA00001933"/>
    </source>
</evidence>
<dbReference type="GO" id="GO:0008483">
    <property type="term" value="F:transaminase activity"/>
    <property type="evidence" value="ECO:0007669"/>
    <property type="project" value="UniProtKB-KW"/>
</dbReference>
<dbReference type="Gene3D" id="3.90.1150.10">
    <property type="entry name" value="Aspartate Aminotransferase, domain 1"/>
    <property type="match status" value="1"/>
</dbReference>